<dbReference type="HOGENOM" id="CLU_1974413_0_0_1"/>
<evidence type="ECO:0000256" key="1">
    <source>
        <dbReference type="ARBA" id="ARBA00002329"/>
    </source>
</evidence>
<evidence type="ECO:0000256" key="4">
    <source>
        <dbReference type="ARBA" id="ARBA00022640"/>
    </source>
</evidence>
<dbReference type="AlphaFoldDB" id="K4CCX0"/>
<feature type="transmembrane region" description="Helical" evidence="7">
    <location>
        <begin position="35"/>
        <end position="54"/>
    </location>
</feature>
<keyword evidence="6" id="KW-0067">ATP-binding</keyword>
<keyword evidence="9" id="KW-1185">Reference proteome</keyword>
<dbReference type="PANTHER" id="PTHR33078">
    <property type="entry name" value="PROTEIN YCF2-RELATED"/>
    <property type="match status" value="1"/>
</dbReference>
<accession>K4CCX0</accession>
<dbReference type="GO" id="GO:0009536">
    <property type="term" value="C:plastid"/>
    <property type="evidence" value="ECO:0007669"/>
    <property type="project" value="UniProtKB-SubCell"/>
</dbReference>
<keyword evidence="7" id="KW-1133">Transmembrane helix</keyword>
<comment type="subcellular location">
    <subcellularLocation>
        <location evidence="2">Plastid</location>
    </subcellularLocation>
</comment>
<dbReference type="GO" id="GO:0005524">
    <property type="term" value="F:ATP binding"/>
    <property type="evidence" value="ECO:0007669"/>
    <property type="project" value="UniProtKB-KW"/>
</dbReference>
<dbReference type="EnsemblPlants" id="Solyc07g021110.1.1">
    <property type="protein sequence ID" value="Solyc07g021110.1.1"/>
    <property type="gene ID" value="Solyc07g021110.1"/>
</dbReference>
<dbReference type="Proteomes" id="UP000004994">
    <property type="component" value="Chromosome 7"/>
</dbReference>
<evidence type="ECO:0000313" key="9">
    <source>
        <dbReference type="Proteomes" id="UP000004994"/>
    </source>
</evidence>
<dbReference type="PANTHER" id="PTHR33078:SF109">
    <property type="entry name" value="PROTEIN TIC 214"/>
    <property type="match status" value="1"/>
</dbReference>
<evidence type="ECO:0000256" key="7">
    <source>
        <dbReference type="SAM" id="Phobius"/>
    </source>
</evidence>
<dbReference type="PaxDb" id="4081-Solyc07g021110.1.1"/>
<keyword evidence="4" id="KW-0934">Plastid</keyword>
<evidence type="ECO:0000256" key="6">
    <source>
        <dbReference type="ARBA" id="ARBA00022840"/>
    </source>
</evidence>
<keyword evidence="7" id="KW-0812">Transmembrane</keyword>
<keyword evidence="7" id="KW-0472">Membrane</keyword>
<comment type="function">
    <text evidence="1">Probable ATPase of unknown function. Its presence in a non-photosynthetic plant (Epifagus virginiana) and experiments in tobacco indicate that it has an essential function which is probably not related to photosynthesis.</text>
</comment>
<proteinExistence type="inferred from homology"/>
<organism evidence="8">
    <name type="scientific">Solanum lycopersicum</name>
    <name type="common">Tomato</name>
    <name type="synonym">Lycopersicon esculentum</name>
    <dbReference type="NCBI Taxonomy" id="4081"/>
    <lineage>
        <taxon>Eukaryota</taxon>
        <taxon>Viridiplantae</taxon>
        <taxon>Streptophyta</taxon>
        <taxon>Embryophyta</taxon>
        <taxon>Tracheophyta</taxon>
        <taxon>Spermatophyta</taxon>
        <taxon>Magnoliopsida</taxon>
        <taxon>eudicotyledons</taxon>
        <taxon>Gunneridae</taxon>
        <taxon>Pentapetalae</taxon>
        <taxon>asterids</taxon>
        <taxon>lamiids</taxon>
        <taxon>Solanales</taxon>
        <taxon>Solanaceae</taxon>
        <taxon>Solanoideae</taxon>
        <taxon>Solaneae</taxon>
        <taxon>Solanum</taxon>
        <taxon>Solanum subgen. Lycopersicon</taxon>
    </lineage>
</organism>
<comment type="similarity">
    <text evidence="3">Belongs to the Ycf2 family.</text>
</comment>
<keyword evidence="5" id="KW-0547">Nucleotide-binding</keyword>
<evidence type="ECO:0000256" key="5">
    <source>
        <dbReference type="ARBA" id="ARBA00022741"/>
    </source>
</evidence>
<name>K4CCX0_SOLLC</name>
<dbReference type="Gramene" id="Solyc07g021110.1.1">
    <property type="protein sequence ID" value="Solyc07g021110.1.1"/>
    <property type="gene ID" value="Solyc07g021110.1"/>
</dbReference>
<dbReference type="InParanoid" id="K4CCX0"/>
<protein>
    <submittedName>
        <fullName evidence="8">Uncharacterized protein</fullName>
    </submittedName>
</protein>
<reference evidence="8" key="1">
    <citation type="journal article" date="2012" name="Nature">
        <title>The tomato genome sequence provides insights into fleshy fruit evolution.</title>
        <authorList>
            <consortium name="Tomato Genome Consortium"/>
        </authorList>
    </citation>
    <scope>NUCLEOTIDE SEQUENCE [LARGE SCALE GENOMIC DNA]</scope>
    <source>
        <strain evidence="8">cv. Heinz 1706</strain>
    </source>
</reference>
<evidence type="ECO:0000313" key="8">
    <source>
        <dbReference type="EnsemblPlants" id="Solyc07g021110.1.1"/>
    </source>
</evidence>
<sequence length="127" mass="15400">MALGQSMIRDFSMKKYESKIEERQGEEALDLHEDLFNHIVWIIPLALYFWIYIYKRWFIKNTQERHIEILKNRQRLLRTNSSFSNGSFHSNTLSESSQYLSNLFLLNRTLLDLEEIRTSRIRESFLH</sequence>
<evidence type="ECO:0000256" key="3">
    <source>
        <dbReference type="ARBA" id="ARBA00009361"/>
    </source>
</evidence>
<evidence type="ECO:0000256" key="2">
    <source>
        <dbReference type="ARBA" id="ARBA00004474"/>
    </source>
</evidence>
<reference evidence="8" key="2">
    <citation type="submission" date="2015-06" db="UniProtKB">
        <authorList>
            <consortium name="EnsemblPlants"/>
        </authorList>
    </citation>
    <scope>IDENTIFICATION</scope>
    <source>
        <strain evidence="8">cv. Heinz 1706</strain>
    </source>
</reference>